<accession>A0A2M3ZS62</accession>
<organism evidence="2">
    <name type="scientific">Anopheles braziliensis</name>
    <dbReference type="NCBI Taxonomy" id="58242"/>
    <lineage>
        <taxon>Eukaryota</taxon>
        <taxon>Metazoa</taxon>
        <taxon>Ecdysozoa</taxon>
        <taxon>Arthropoda</taxon>
        <taxon>Hexapoda</taxon>
        <taxon>Insecta</taxon>
        <taxon>Pterygota</taxon>
        <taxon>Neoptera</taxon>
        <taxon>Endopterygota</taxon>
        <taxon>Diptera</taxon>
        <taxon>Nematocera</taxon>
        <taxon>Culicoidea</taxon>
        <taxon>Culicidae</taxon>
        <taxon>Anophelinae</taxon>
        <taxon>Anopheles</taxon>
    </lineage>
</organism>
<reference evidence="2" key="1">
    <citation type="submission" date="2018-01" db="EMBL/GenBank/DDBJ databases">
        <title>An insight into the sialome of Amazonian anophelines.</title>
        <authorList>
            <person name="Ribeiro J.M."/>
            <person name="Scarpassa V."/>
            <person name="Calvo E."/>
        </authorList>
    </citation>
    <scope>NUCLEOTIDE SEQUENCE</scope>
    <source>
        <tissue evidence="2">Salivary glands</tissue>
    </source>
</reference>
<keyword evidence="1" id="KW-1133">Transmembrane helix</keyword>
<protein>
    <submittedName>
        <fullName evidence="2">Putative secreted peptide</fullName>
    </submittedName>
</protein>
<name>A0A2M3ZS62_9DIPT</name>
<sequence>MTEMQLPCSFCFRYIVRRVNQLFELFLSILVQIVLARWLTTSIRINVVKMAWLRLERNVLHFNLVDLSATATVHVFIFVLTLLLL</sequence>
<dbReference type="EMBL" id="GGFM01010618">
    <property type="protein sequence ID" value="MBW31369.1"/>
    <property type="molecule type" value="Transcribed_RNA"/>
</dbReference>
<feature type="transmembrane region" description="Helical" evidence="1">
    <location>
        <begin position="22"/>
        <end position="40"/>
    </location>
</feature>
<evidence type="ECO:0000313" key="2">
    <source>
        <dbReference type="EMBL" id="MBW31369.1"/>
    </source>
</evidence>
<feature type="transmembrane region" description="Helical" evidence="1">
    <location>
        <begin position="60"/>
        <end position="84"/>
    </location>
</feature>
<keyword evidence="1" id="KW-0472">Membrane</keyword>
<proteinExistence type="predicted"/>
<dbReference type="AlphaFoldDB" id="A0A2M3ZS62"/>
<evidence type="ECO:0000256" key="1">
    <source>
        <dbReference type="SAM" id="Phobius"/>
    </source>
</evidence>
<keyword evidence="1" id="KW-0812">Transmembrane</keyword>